<protein>
    <recommendedName>
        <fullName evidence="3">DUF3939 domain-containing protein</fullName>
    </recommendedName>
</protein>
<name>A0ABS2MZZ5_9BACI</name>
<dbReference type="Proteomes" id="UP001296943">
    <property type="component" value="Unassembled WGS sequence"/>
</dbReference>
<organism evidence="1 2">
    <name type="scientific">Aquibacillus albus</name>
    <dbReference type="NCBI Taxonomy" id="1168171"/>
    <lineage>
        <taxon>Bacteria</taxon>
        <taxon>Bacillati</taxon>
        <taxon>Bacillota</taxon>
        <taxon>Bacilli</taxon>
        <taxon>Bacillales</taxon>
        <taxon>Bacillaceae</taxon>
        <taxon>Aquibacillus</taxon>
    </lineage>
</organism>
<dbReference type="InterPro" id="IPR025071">
    <property type="entry name" value="DUF3939"/>
</dbReference>
<evidence type="ECO:0000313" key="1">
    <source>
        <dbReference type="EMBL" id="MBM7571475.1"/>
    </source>
</evidence>
<sequence>MWKKRKLQKKQEDYQVKDISLSELKKAIQEYSLQLPDGVPLGIIVNEDLSLDYKLLAPYLKGIPRKKYYMSKETYDIFEEQDYQQALDLDMIQKAVDDYIMQTDELPVISGDPYKKVSFHKLERLHLIPYRPEHPLYISNEEDLVTYKKPD</sequence>
<dbReference type="Pfam" id="PF13075">
    <property type="entry name" value="DUF3939"/>
    <property type="match status" value="1"/>
</dbReference>
<evidence type="ECO:0000313" key="2">
    <source>
        <dbReference type="Proteomes" id="UP001296943"/>
    </source>
</evidence>
<comment type="caution">
    <text evidence="1">The sequence shown here is derived from an EMBL/GenBank/DDBJ whole genome shotgun (WGS) entry which is preliminary data.</text>
</comment>
<gene>
    <name evidence="1" type="ORF">JOC48_001971</name>
</gene>
<proteinExistence type="predicted"/>
<accession>A0ABS2MZZ5</accession>
<reference evidence="1 2" key="1">
    <citation type="submission" date="2021-01" db="EMBL/GenBank/DDBJ databases">
        <title>Genomic Encyclopedia of Type Strains, Phase IV (KMG-IV): sequencing the most valuable type-strain genomes for metagenomic binning, comparative biology and taxonomic classification.</title>
        <authorList>
            <person name="Goeker M."/>
        </authorList>
    </citation>
    <scope>NUCLEOTIDE SEQUENCE [LARGE SCALE GENOMIC DNA]</scope>
    <source>
        <strain evidence="1 2">DSM 23711</strain>
    </source>
</reference>
<dbReference type="RefSeq" id="WP_204499118.1">
    <property type="nucleotide sequence ID" value="NZ_JAFBDR010000009.1"/>
</dbReference>
<dbReference type="EMBL" id="JAFBDR010000009">
    <property type="protein sequence ID" value="MBM7571475.1"/>
    <property type="molecule type" value="Genomic_DNA"/>
</dbReference>
<evidence type="ECO:0008006" key="3">
    <source>
        <dbReference type="Google" id="ProtNLM"/>
    </source>
</evidence>
<keyword evidence="2" id="KW-1185">Reference proteome</keyword>